<dbReference type="GO" id="GO:0006004">
    <property type="term" value="P:fucose metabolic process"/>
    <property type="evidence" value="ECO:0007669"/>
    <property type="project" value="InterPro"/>
</dbReference>
<dbReference type="GO" id="GO:0016139">
    <property type="term" value="P:glycoside catabolic process"/>
    <property type="evidence" value="ECO:0007669"/>
    <property type="project" value="TreeGrafter"/>
</dbReference>
<dbReference type="Gene3D" id="3.20.20.80">
    <property type="entry name" value="Glycosidases"/>
    <property type="match status" value="1"/>
</dbReference>
<evidence type="ECO:0000256" key="3">
    <source>
        <dbReference type="ARBA" id="ARBA00012662"/>
    </source>
</evidence>
<proteinExistence type="inferred from homology"/>
<dbReference type="PIRSF" id="PIRSF001092">
    <property type="entry name" value="Alpha-L-fucosidase"/>
    <property type="match status" value="1"/>
</dbReference>
<evidence type="ECO:0000256" key="6">
    <source>
        <dbReference type="ARBA" id="ARBA00023295"/>
    </source>
</evidence>
<dbReference type="AlphaFoldDB" id="A0A6I6E159"/>
<dbReference type="PANTHER" id="PTHR10030:SF37">
    <property type="entry name" value="ALPHA-L-FUCOSIDASE-RELATED"/>
    <property type="match status" value="1"/>
</dbReference>
<dbReference type="InterPro" id="IPR000933">
    <property type="entry name" value="Glyco_hydro_29"/>
</dbReference>
<dbReference type="Proteomes" id="UP000422989">
    <property type="component" value="Chromosome"/>
</dbReference>
<dbReference type="OrthoDB" id="5526311at2"/>
<organism evidence="8 9">
    <name type="scientific">Microbacterium oryzae</name>
    <dbReference type="NCBI Taxonomy" id="743009"/>
    <lineage>
        <taxon>Bacteria</taxon>
        <taxon>Bacillati</taxon>
        <taxon>Actinomycetota</taxon>
        <taxon>Actinomycetes</taxon>
        <taxon>Micrococcales</taxon>
        <taxon>Microbacteriaceae</taxon>
        <taxon>Microbacterium</taxon>
    </lineage>
</organism>
<keyword evidence="6" id="KW-0326">Glycosidase</keyword>
<dbReference type="PRINTS" id="PR00741">
    <property type="entry name" value="GLHYDRLASE29"/>
</dbReference>
<dbReference type="EC" id="3.2.1.51" evidence="3"/>
<evidence type="ECO:0000256" key="1">
    <source>
        <dbReference type="ARBA" id="ARBA00004071"/>
    </source>
</evidence>
<dbReference type="InterPro" id="IPR057739">
    <property type="entry name" value="Glyco_hydro_29_N"/>
</dbReference>
<keyword evidence="5" id="KW-0378">Hydrolase</keyword>
<sequence length="444" mass="49461">MAMFAQDPVRPAAYARFARATPAWFRDAKLGIFVHWGPYAVPAWAEPIGPLGAFDHAHWMAHNPYAEWYANTIRIVGSPAWHHQQDVHGGAPYDAFLDRWRAERFDADEVMDLVSRTEARYVVPTAKHHDGVALWDAPRTGDRNAVRRGPHRDLVGAFREAAQRHGVRFGLYYSGGLDWWFDRRAPITGPVDDSVRPVDRAYADYAYDHVVDLIERYRPEVLWGDIEWPDAGKAEGGKSLVDLFDRFYAAAPDGVVNDRFGLTHWDFRTSEYEEGRVTQTAGMWEHTRGVGFSFGHNRLEDAGHALDGRAAIRHFVDVVSRGGNLLLNVGLTAAGEVTPLQRRTLEELGAWNAAHGDGVFGSRVLEPDLARPSDEPWVRWTRRDGRAHAFADAPVGATVPLDVDLRRIDLDGAACRGAEVVPSEDGVAVRVLAAGPVQVAFPLR</sequence>
<evidence type="ECO:0000259" key="7">
    <source>
        <dbReference type="Pfam" id="PF01120"/>
    </source>
</evidence>
<dbReference type="InterPro" id="IPR017853">
    <property type="entry name" value="GH"/>
</dbReference>
<dbReference type="GO" id="GO:0004560">
    <property type="term" value="F:alpha-L-fucosidase activity"/>
    <property type="evidence" value="ECO:0007669"/>
    <property type="project" value="InterPro"/>
</dbReference>
<comment type="function">
    <text evidence="1">Alpha-L-fucosidase is responsible for hydrolyzing the alpha-1,6-linked fucose joined to the reducing-end N-acetylglucosamine of the carbohydrate moieties of glycoproteins.</text>
</comment>
<evidence type="ECO:0000313" key="9">
    <source>
        <dbReference type="Proteomes" id="UP000422989"/>
    </source>
</evidence>
<dbReference type="Pfam" id="PF01120">
    <property type="entry name" value="Alpha_L_fucos"/>
    <property type="match status" value="1"/>
</dbReference>
<dbReference type="SMART" id="SM00812">
    <property type="entry name" value="Alpha_L_fucos"/>
    <property type="match status" value="1"/>
</dbReference>
<dbReference type="EMBL" id="CP032550">
    <property type="protein sequence ID" value="QGU26457.1"/>
    <property type="molecule type" value="Genomic_DNA"/>
</dbReference>
<comment type="similarity">
    <text evidence="2">Belongs to the glycosyl hydrolase 29 family.</text>
</comment>
<dbReference type="RefSeq" id="WP_156240852.1">
    <property type="nucleotide sequence ID" value="NZ_BAAAZL010000002.1"/>
</dbReference>
<dbReference type="GO" id="GO:0005764">
    <property type="term" value="C:lysosome"/>
    <property type="evidence" value="ECO:0007669"/>
    <property type="project" value="TreeGrafter"/>
</dbReference>
<evidence type="ECO:0000256" key="2">
    <source>
        <dbReference type="ARBA" id="ARBA00007951"/>
    </source>
</evidence>
<keyword evidence="9" id="KW-1185">Reference proteome</keyword>
<protein>
    <recommendedName>
        <fullName evidence="3">alpha-L-fucosidase</fullName>
        <ecNumber evidence="3">3.2.1.51</ecNumber>
    </recommendedName>
</protein>
<evidence type="ECO:0000256" key="5">
    <source>
        <dbReference type="ARBA" id="ARBA00022801"/>
    </source>
</evidence>
<gene>
    <name evidence="8" type="ORF">D7D94_01180</name>
</gene>
<evidence type="ECO:0000256" key="4">
    <source>
        <dbReference type="ARBA" id="ARBA00022729"/>
    </source>
</evidence>
<accession>A0A6I6E159</accession>
<dbReference type="InterPro" id="IPR016286">
    <property type="entry name" value="FUC_metazoa-typ"/>
</dbReference>
<feature type="domain" description="Glycoside hydrolase family 29 N-terminal" evidence="7">
    <location>
        <begin position="17"/>
        <end position="356"/>
    </location>
</feature>
<dbReference type="KEGG" id="moj:D7D94_01180"/>
<reference evidence="8 9" key="1">
    <citation type="submission" date="2018-09" db="EMBL/GenBank/DDBJ databases">
        <title>Whole genome sequencing of Microbacterium oryzae strain MB-10T.</title>
        <authorList>
            <person name="Das S.K."/>
        </authorList>
    </citation>
    <scope>NUCLEOTIDE SEQUENCE [LARGE SCALE GENOMIC DNA]</scope>
    <source>
        <strain evidence="8 9">MB-10</strain>
    </source>
</reference>
<name>A0A6I6E159_9MICO</name>
<evidence type="ECO:0000313" key="8">
    <source>
        <dbReference type="EMBL" id="QGU26457.1"/>
    </source>
</evidence>
<dbReference type="SUPFAM" id="SSF51445">
    <property type="entry name" value="(Trans)glycosidases"/>
    <property type="match status" value="1"/>
</dbReference>
<keyword evidence="4" id="KW-0732">Signal</keyword>
<dbReference type="PANTHER" id="PTHR10030">
    <property type="entry name" value="ALPHA-L-FUCOSIDASE"/>
    <property type="match status" value="1"/>
</dbReference>